<dbReference type="Gene3D" id="3.20.20.450">
    <property type="entry name" value="EAL domain"/>
    <property type="match status" value="1"/>
</dbReference>
<dbReference type="InterPro" id="IPR008984">
    <property type="entry name" value="SMAD_FHA_dom_sf"/>
</dbReference>
<evidence type="ECO:0000259" key="1">
    <source>
        <dbReference type="PROSITE" id="PS50006"/>
    </source>
</evidence>
<reference evidence="4" key="1">
    <citation type="submission" date="2016-06" db="EMBL/GenBank/DDBJ databases">
        <authorList>
            <person name="McIlroy S.J."/>
            <person name="Karst S.M."/>
            <person name="Albertsen M."/>
        </authorList>
    </citation>
    <scope>NUCLEOTIDE SEQUENCE [LARGE SCALE GENOMIC DNA]</scope>
</reference>
<dbReference type="InterPro" id="IPR001633">
    <property type="entry name" value="EAL_dom"/>
</dbReference>
<evidence type="ECO:0000259" key="2">
    <source>
        <dbReference type="PROSITE" id="PS50883"/>
    </source>
</evidence>
<dbReference type="InterPro" id="IPR000253">
    <property type="entry name" value="FHA_dom"/>
</dbReference>
<dbReference type="InterPro" id="IPR050706">
    <property type="entry name" value="Cyclic-di-GMP_PDE-like"/>
</dbReference>
<gene>
    <name evidence="3" type="ORF">ACCAA_390011</name>
</gene>
<dbReference type="Pfam" id="PF00563">
    <property type="entry name" value="EAL"/>
    <property type="match status" value="1"/>
</dbReference>
<dbReference type="PANTHER" id="PTHR33121:SF76">
    <property type="entry name" value="SIGNALING PROTEIN"/>
    <property type="match status" value="1"/>
</dbReference>
<dbReference type="InterPro" id="IPR035919">
    <property type="entry name" value="EAL_sf"/>
</dbReference>
<dbReference type="PROSITE" id="PS50883">
    <property type="entry name" value="EAL"/>
    <property type="match status" value="1"/>
</dbReference>
<feature type="domain" description="FHA" evidence="1">
    <location>
        <begin position="57"/>
        <end position="107"/>
    </location>
</feature>
<dbReference type="Proteomes" id="UP000199169">
    <property type="component" value="Unassembled WGS sequence"/>
</dbReference>
<dbReference type="SUPFAM" id="SSF141868">
    <property type="entry name" value="EAL domain-like"/>
    <property type="match status" value="1"/>
</dbReference>
<dbReference type="AlphaFoldDB" id="A0A1A8XPE5"/>
<dbReference type="CDD" id="cd01948">
    <property type="entry name" value="EAL"/>
    <property type="match status" value="1"/>
</dbReference>
<evidence type="ECO:0000313" key="4">
    <source>
        <dbReference type="Proteomes" id="UP000199169"/>
    </source>
</evidence>
<feature type="domain" description="EAL" evidence="2">
    <location>
        <begin position="160"/>
        <end position="399"/>
    </location>
</feature>
<dbReference type="SUPFAM" id="SSF49879">
    <property type="entry name" value="SMAD/FHA domain"/>
    <property type="match status" value="1"/>
</dbReference>
<dbReference type="EMBL" id="FLQX01000115">
    <property type="protein sequence ID" value="SBT07025.1"/>
    <property type="molecule type" value="Genomic_DNA"/>
</dbReference>
<dbReference type="CDD" id="cd00060">
    <property type="entry name" value="FHA"/>
    <property type="match status" value="1"/>
</dbReference>
<evidence type="ECO:0000313" key="3">
    <source>
        <dbReference type="EMBL" id="SBT07025.1"/>
    </source>
</evidence>
<dbReference type="GO" id="GO:0071111">
    <property type="term" value="F:cyclic-guanylate-specific phosphodiesterase activity"/>
    <property type="evidence" value="ECO:0007669"/>
    <property type="project" value="InterPro"/>
</dbReference>
<dbReference type="PROSITE" id="PS50006">
    <property type="entry name" value="FHA_DOMAIN"/>
    <property type="match status" value="1"/>
</dbReference>
<organism evidence="3 4">
    <name type="scientific">Candidatus Accumulibacter aalborgensis</name>
    <dbReference type="NCBI Taxonomy" id="1860102"/>
    <lineage>
        <taxon>Bacteria</taxon>
        <taxon>Pseudomonadati</taxon>
        <taxon>Pseudomonadota</taxon>
        <taxon>Betaproteobacteria</taxon>
        <taxon>Candidatus Accumulibacter</taxon>
    </lineage>
</organism>
<dbReference type="STRING" id="1860102.ACCAA_390011"/>
<dbReference type="Gene3D" id="2.60.200.20">
    <property type="match status" value="1"/>
</dbReference>
<proteinExistence type="predicted"/>
<dbReference type="PANTHER" id="PTHR33121">
    <property type="entry name" value="CYCLIC DI-GMP PHOSPHODIESTERASE PDEF"/>
    <property type="match status" value="1"/>
</dbReference>
<dbReference type="SMART" id="SM00240">
    <property type="entry name" value="FHA"/>
    <property type="match status" value="1"/>
</dbReference>
<dbReference type="Pfam" id="PF00498">
    <property type="entry name" value="FHA"/>
    <property type="match status" value="1"/>
</dbReference>
<name>A0A1A8XPE5_9PROT</name>
<sequence length="399" mass="44382">MQRLRAPNLRLTAVDRATYTLPGQLGSVEHSVEKQWFLESIAADGSHVSYEIAPRPFRVGRGTDNDLVLPSLGLSRQHAVLTEDISGRIRLTDLNSTNGSFVSRRRVEGSCLLDENDIIHFGLAAEFRLRLHLPEPARFDRAFDDSRTVLAPKGFALSAQFERERALLDLLDGHGISGAAQPIVDAQSRRIVAYELLGRANHPELPTSPILLFALATLVDREVELSVAFRRFSVATIAPRLQGFPLFANTHPKETFSDVFLNSLVSLRQRMPDLDLVIEIHETAVTDSKRLIELAARFRDIGVRFAYDDFGAGQARLSELGEAPAHFVKFDMGLLHDLHLASERKRRVVRDLVKIVLDLGSVPLAEGIEKEAEAQLCQDMGFQLIQGYLTGKPIPVESL</sequence>
<accession>A0A1A8XPE5</accession>
<keyword evidence="4" id="KW-1185">Reference proteome</keyword>
<dbReference type="SMART" id="SM00052">
    <property type="entry name" value="EAL"/>
    <property type="match status" value="1"/>
</dbReference>
<protein>
    <submittedName>
        <fullName evidence="3">Diguanylate phosphodiesterase</fullName>
    </submittedName>
</protein>